<name>A0A386HQU4_9BACT</name>
<dbReference type="PROSITE" id="PS51257">
    <property type="entry name" value="PROKAR_LIPOPROTEIN"/>
    <property type="match status" value="1"/>
</dbReference>
<protein>
    <submittedName>
        <fullName evidence="3">DUF4382 domain-containing protein</fullName>
    </submittedName>
</protein>
<proteinExistence type="predicted"/>
<organism evidence="3 4">
    <name type="scientific">Arachidicoccus soli</name>
    <dbReference type="NCBI Taxonomy" id="2341117"/>
    <lineage>
        <taxon>Bacteria</taxon>
        <taxon>Pseudomonadati</taxon>
        <taxon>Bacteroidota</taxon>
        <taxon>Chitinophagia</taxon>
        <taxon>Chitinophagales</taxon>
        <taxon>Chitinophagaceae</taxon>
        <taxon>Arachidicoccus</taxon>
    </lineage>
</organism>
<feature type="domain" description="DUF4382" evidence="2">
    <location>
        <begin position="30"/>
        <end position="167"/>
    </location>
</feature>
<keyword evidence="1" id="KW-0732">Signal</keyword>
<dbReference type="Pfam" id="PF14321">
    <property type="entry name" value="DUF4382"/>
    <property type="match status" value="1"/>
</dbReference>
<evidence type="ECO:0000313" key="3">
    <source>
        <dbReference type="EMBL" id="AYD47811.1"/>
    </source>
</evidence>
<dbReference type="OrthoDB" id="2111471at2"/>
<dbReference type="InterPro" id="IPR025491">
    <property type="entry name" value="DUF4382"/>
</dbReference>
<sequence>MKNLFFCCLAFITLTILSCSKSDNGSSSGTASANFYLTDAPATYDAVNIDVQSVLVQTSQDTGWVALNITPGIYNLIQLSNGVDTLLAQATLPAGDISQIRLILGTNNTVVVNGQTYALATPSAMQSGLKFNFHQTLMANTSYKIWIDFDANKSIVQQGNGNYLLKPTIRAYSEETNGQVKGYVLPAFSASAVYAINGTDTVSAIPANNGFFQFNGLAQGSYQIWFKANAGYHDQTLNNVNVSFGQITNLNTTTLTLLP</sequence>
<dbReference type="EMBL" id="CP032489">
    <property type="protein sequence ID" value="AYD47811.1"/>
    <property type="molecule type" value="Genomic_DNA"/>
</dbReference>
<reference evidence="3 4" key="1">
    <citation type="submission" date="2018-09" db="EMBL/GenBank/DDBJ databases">
        <title>Arachidicoccus sp. nov., a bacterium isolated from soil.</title>
        <authorList>
            <person name="Weon H.-Y."/>
            <person name="Kwon S.-W."/>
            <person name="Lee S.A."/>
        </authorList>
    </citation>
    <scope>NUCLEOTIDE SEQUENCE [LARGE SCALE GENOMIC DNA]</scope>
    <source>
        <strain evidence="3 4">KIS59-12</strain>
    </source>
</reference>
<evidence type="ECO:0000259" key="2">
    <source>
        <dbReference type="Pfam" id="PF14321"/>
    </source>
</evidence>
<gene>
    <name evidence="3" type="ORF">D6B99_09540</name>
</gene>
<feature type="signal peptide" evidence="1">
    <location>
        <begin position="1"/>
        <end position="18"/>
    </location>
</feature>
<keyword evidence="4" id="KW-1185">Reference proteome</keyword>
<accession>A0A386HQU4</accession>
<dbReference type="RefSeq" id="WP_119987490.1">
    <property type="nucleotide sequence ID" value="NZ_CP032489.1"/>
</dbReference>
<feature type="chain" id="PRO_5017453041" evidence="1">
    <location>
        <begin position="19"/>
        <end position="259"/>
    </location>
</feature>
<dbReference type="KEGG" id="ark:D6B99_09540"/>
<dbReference type="Proteomes" id="UP000266118">
    <property type="component" value="Chromosome"/>
</dbReference>
<dbReference type="Gene3D" id="2.60.40.1120">
    <property type="entry name" value="Carboxypeptidase-like, regulatory domain"/>
    <property type="match status" value="1"/>
</dbReference>
<evidence type="ECO:0000313" key="4">
    <source>
        <dbReference type="Proteomes" id="UP000266118"/>
    </source>
</evidence>
<evidence type="ECO:0000256" key="1">
    <source>
        <dbReference type="SAM" id="SignalP"/>
    </source>
</evidence>
<dbReference type="AlphaFoldDB" id="A0A386HQU4"/>
<dbReference type="SUPFAM" id="SSF117074">
    <property type="entry name" value="Hypothetical protein PA1324"/>
    <property type="match status" value="1"/>
</dbReference>